<keyword evidence="6" id="KW-1185">Reference proteome</keyword>
<evidence type="ECO:0000256" key="3">
    <source>
        <dbReference type="ARBA" id="ARBA00022679"/>
    </source>
</evidence>
<organism evidence="5 6">
    <name type="scientific">Smittium angustum</name>
    <dbReference type="NCBI Taxonomy" id="133377"/>
    <lineage>
        <taxon>Eukaryota</taxon>
        <taxon>Fungi</taxon>
        <taxon>Fungi incertae sedis</taxon>
        <taxon>Zoopagomycota</taxon>
        <taxon>Kickxellomycotina</taxon>
        <taxon>Harpellomycetes</taxon>
        <taxon>Harpellales</taxon>
        <taxon>Legeriomycetaceae</taxon>
        <taxon>Smittium</taxon>
    </lineage>
</organism>
<name>A0A2U1J0E0_SMIAN</name>
<comment type="caution">
    <text evidence="5">The sequence shown here is derived from an EMBL/GenBank/DDBJ whole genome shotgun (WGS) entry which is preliminary data.</text>
</comment>
<dbReference type="InterPro" id="IPR051052">
    <property type="entry name" value="Diverse_substrate_MTase"/>
</dbReference>
<feature type="domain" description="Methyltransferase type 11" evidence="4">
    <location>
        <begin position="45"/>
        <end position="139"/>
    </location>
</feature>
<sequence length="287" mass="32297">MTTFNKVFYNHAKYASQRPSYNPQLAEYLTKYHLSIPGNVCDVVVDAATGSGIFARLISKHFKSVFATDVSAKMLSVATQSEDGGAPIQYIESGAESMPMISDSSVDMITVATGAHWFNPEKFLQEARRILKPNGTIAIFGISYGYFPDYPQCDKLIFELGFEKLGKYWDPGTHILDGLYSKYNTLMREQGFKDVYMGYHPHQAKLHVGPNGNLLDEPYVINTKLTWGSLLNYISTWSSIANYHLDHPNERNIAEVYVEKIMSAAGETDMDAPVRYDWGQSLVICRK</sequence>
<evidence type="ECO:0000259" key="4">
    <source>
        <dbReference type="Pfam" id="PF08241"/>
    </source>
</evidence>
<dbReference type="EMBL" id="MBFU01000549">
    <property type="protein sequence ID" value="PVZ98452.1"/>
    <property type="molecule type" value="Genomic_DNA"/>
</dbReference>
<dbReference type="InterPro" id="IPR029063">
    <property type="entry name" value="SAM-dependent_MTases_sf"/>
</dbReference>
<dbReference type="PANTHER" id="PTHR44942">
    <property type="entry name" value="METHYLTRANSF_11 DOMAIN-CONTAINING PROTEIN"/>
    <property type="match status" value="1"/>
</dbReference>
<dbReference type="AlphaFoldDB" id="A0A2U1J0E0"/>
<dbReference type="SUPFAM" id="SSF53335">
    <property type="entry name" value="S-adenosyl-L-methionine-dependent methyltransferases"/>
    <property type="match status" value="1"/>
</dbReference>
<evidence type="ECO:0000256" key="1">
    <source>
        <dbReference type="ARBA" id="ARBA00008361"/>
    </source>
</evidence>
<keyword evidence="2" id="KW-0489">Methyltransferase</keyword>
<evidence type="ECO:0000313" key="6">
    <source>
        <dbReference type="Proteomes" id="UP000245591"/>
    </source>
</evidence>
<dbReference type="GO" id="GO:0032259">
    <property type="term" value="P:methylation"/>
    <property type="evidence" value="ECO:0007669"/>
    <property type="project" value="UniProtKB-KW"/>
</dbReference>
<dbReference type="GO" id="GO:0008757">
    <property type="term" value="F:S-adenosylmethionine-dependent methyltransferase activity"/>
    <property type="evidence" value="ECO:0007669"/>
    <property type="project" value="InterPro"/>
</dbReference>
<protein>
    <recommendedName>
        <fullName evidence="4">Methyltransferase type 11 domain-containing protein</fullName>
    </recommendedName>
</protein>
<dbReference type="CDD" id="cd02440">
    <property type="entry name" value="AdoMet_MTases"/>
    <property type="match status" value="1"/>
</dbReference>
<dbReference type="Proteomes" id="UP000245591">
    <property type="component" value="Unassembled WGS sequence"/>
</dbReference>
<evidence type="ECO:0000313" key="5">
    <source>
        <dbReference type="EMBL" id="PVZ98452.1"/>
    </source>
</evidence>
<evidence type="ECO:0000256" key="2">
    <source>
        <dbReference type="ARBA" id="ARBA00022603"/>
    </source>
</evidence>
<dbReference type="PANTHER" id="PTHR44942:SF4">
    <property type="entry name" value="METHYLTRANSFERASE TYPE 11 DOMAIN-CONTAINING PROTEIN"/>
    <property type="match status" value="1"/>
</dbReference>
<gene>
    <name evidence="5" type="ORF">BB558_005549</name>
</gene>
<keyword evidence="3" id="KW-0808">Transferase</keyword>
<dbReference type="Pfam" id="PF08241">
    <property type="entry name" value="Methyltransf_11"/>
    <property type="match status" value="1"/>
</dbReference>
<accession>A0A2U1J0E0</accession>
<comment type="similarity">
    <text evidence="1">Belongs to the methyltransferase superfamily.</text>
</comment>
<proteinExistence type="inferred from homology"/>
<reference evidence="5 6" key="1">
    <citation type="journal article" date="2018" name="MBio">
        <title>Comparative Genomics Reveals the Core Gene Toolbox for the Fungus-Insect Symbiosis.</title>
        <authorList>
            <person name="Wang Y."/>
            <person name="Stata M."/>
            <person name="Wang W."/>
            <person name="Stajich J.E."/>
            <person name="White M.M."/>
            <person name="Moncalvo J.M."/>
        </authorList>
    </citation>
    <scope>NUCLEOTIDE SEQUENCE [LARGE SCALE GENOMIC DNA]</scope>
    <source>
        <strain evidence="5 6">AUS-126-30</strain>
    </source>
</reference>
<dbReference type="InterPro" id="IPR013216">
    <property type="entry name" value="Methyltransf_11"/>
</dbReference>
<dbReference type="Gene3D" id="3.40.50.150">
    <property type="entry name" value="Vaccinia Virus protein VP39"/>
    <property type="match status" value="1"/>
</dbReference>